<organism evidence="3 4">
    <name type="scientific">Plantimonas leprariae</name>
    <dbReference type="NCBI Taxonomy" id="2615207"/>
    <lineage>
        <taxon>Bacteria</taxon>
        <taxon>Pseudomonadati</taxon>
        <taxon>Pseudomonadota</taxon>
        <taxon>Alphaproteobacteria</taxon>
        <taxon>Hyphomicrobiales</taxon>
        <taxon>Aurantimonadaceae</taxon>
        <taxon>Plantimonas</taxon>
    </lineage>
</organism>
<gene>
    <name evidence="3" type="ORF">F6X38_21355</name>
</gene>
<dbReference type="GO" id="GO:0016491">
    <property type="term" value="F:oxidoreductase activity"/>
    <property type="evidence" value="ECO:0007669"/>
    <property type="project" value="UniProtKB-KW"/>
</dbReference>
<dbReference type="Gene3D" id="3.40.50.720">
    <property type="entry name" value="NAD(P)-binding Rossmann-like Domain"/>
    <property type="match status" value="1"/>
</dbReference>
<keyword evidence="2" id="KW-0560">Oxidoreductase</keyword>
<dbReference type="EMBL" id="VZDO01000023">
    <property type="protein sequence ID" value="KAB0676442.1"/>
    <property type="molecule type" value="Genomic_DNA"/>
</dbReference>
<dbReference type="AlphaFoldDB" id="A0A7V7PKK5"/>
<dbReference type="Pfam" id="PF00106">
    <property type="entry name" value="adh_short"/>
    <property type="match status" value="1"/>
</dbReference>
<evidence type="ECO:0000256" key="2">
    <source>
        <dbReference type="ARBA" id="ARBA00023002"/>
    </source>
</evidence>
<dbReference type="Proteomes" id="UP000432089">
    <property type="component" value="Unassembled WGS sequence"/>
</dbReference>
<dbReference type="InterPro" id="IPR036291">
    <property type="entry name" value="NAD(P)-bd_dom_sf"/>
</dbReference>
<proteinExistence type="inferred from homology"/>
<dbReference type="RefSeq" id="WP_150973418.1">
    <property type="nucleotide sequence ID" value="NZ_VZDO01000023.1"/>
</dbReference>
<protein>
    <submittedName>
        <fullName evidence="3">SDR family NAD(P)-dependent oxidoreductase</fullName>
    </submittedName>
</protein>
<dbReference type="SUPFAM" id="SSF51735">
    <property type="entry name" value="NAD(P)-binding Rossmann-fold domains"/>
    <property type="match status" value="1"/>
</dbReference>
<evidence type="ECO:0000256" key="1">
    <source>
        <dbReference type="ARBA" id="ARBA00006484"/>
    </source>
</evidence>
<evidence type="ECO:0000313" key="4">
    <source>
        <dbReference type="Proteomes" id="UP000432089"/>
    </source>
</evidence>
<comment type="similarity">
    <text evidence="1">Belongs to the short-chain dehydrogenases/reductases (SDR) family.</text>
</comment>
<dbReference type="PANTHER" id="PTHR24320">
    <property type="entry name" value="RETINOL DEHYDROGENASE"/>
    <property type="match status" value="1"/>
</dbReference>
<dbReference type="PRINTS" id="PR00081">
    <property type="entry name" value="GDHRDH"/>
</dbReference>
<dbReference type="PANTHER" id="PTHR24320:SF272">
    <property type="entry name" value="NAD(P)-BINDING ROSSMANN-FOLD SUPERFAMILY PROTEIN"/>
    <property type="match status" value="1"/>
</dbReference>
<dbReference type="InterPro" id="IPR002347">
    <property type="entry name" value="SDR_fam"/>
</dbReference>
<comment type="caution">
    <text evidence="3">The sequence shown here is derived from an EMBL/GenBank/DDBJ whole genome shotgun (WGS) entry which is preliminary data.</text>
</comment>
<sequence>MLLGSSSSADDVLRGRDLSGQRVLITGVSAGVGAATARAILDQGGTVLGAVRNIDKARIALGMSEGRQDFHRLELIELDLASLESVRSCAIELRRRAKPFDVMICNAGIMAVPEGSTVDGFETQLGTNYVGHFVLVNELHTLFAPAGRLVVLSSAGHRGADVGPGDLQPESGTYDPLTAYRRSKTALILMAVEFDRRHRHRGIRATAVHPGAVLTETAQKLVDAQPEAASRFSWKSPAQGAATSVWAAFVADADEIGGRYCEDCHVADVNDDPRSSEGVRSYAMDPKRAHELWEATESLTPAH</sequence>
<name>A0A7V7PKK5_9HYPH</name>
<accession>A0A7V7PKK5</accession>
<evidence type="ECO:0000313" key="3">
    <source>
        <dbReference type="EMBL" id="KAB0676442.1"/>
    </source>
</evidence>
<reference evidence="3 4" key="1">
    <citation type="submission" date="2019-09" db="EMBL/GenBank/DDBJ databases">
        <title>YIM 132180 draft genome.</title>
        <authorList>
            <person name="Zhang K."/>
        </authorList>
    </citation>
    <scope>NUCLEOTIDE SEQUENCE [LARGE SCALE GENOMIC DNA]</scope>
    <source>
        <strain evidence="3 4">YIM 132180</strain>
    </source>
</reference>
<keyword evidence="4" id="KW-1185">Reference proteome</keyword>